<gene>
    <name evidence="3" type="ORF">HX110_12745</name>
</gene>
<feature type="transmembrane region" description="Helical" evidence="1">
    <location>
        <begin position="108"/>
        <end position="124"/>
    </location>
</feature>
<dbReference type="CDD" id="cd01949">
    <property type="entry name" value="GGDEF"/>
    <property type="match status" value="1"/>
</dbReference>
<evidence type="ECO:0000256" key="1">
    <source>
        <dbReference type="SAM" id="Phobius"/>
    </source>
</evidence>
<dbReference type="AlphaFoldDB" id="A0AB35M3A1"/>
<dbReference type="NCBIfam" id="TIGR00254">
    <property type="entry name" value="GGDEF"/>
    <property type="match status" value="1"/>
</dbReference>
<dbReference type="InterPro" id="IPR000160">
    <property type="entry name" value="GGDEF_dom"/>
</dbReference>
<accession>A0AB35M3A1</accession>
<dbReference type="PROSITE" id="PS50887">
    <property type="entry name" value="GGDEF"/>
    <property type="match status" value="1"/>
</dbReference>
<dbReference type="PANTHER" id="PTHR33121:SF71">
    <property type="entry name" value="OXYGEN SENSOR PROTEIN DOSP"/>
    <property type="match status" value="1"/>
</dbReference>
<feature type="transmembrane region" description="Helical" evidence="1">
    <location>
        <begin position="38"/>
        <end position="60"/>
    </location>
</feature>
<dbReference type="InterPro" id="IPR043128">
    <property type="entry name" value="Rev_trsase/Diguanyl_cyclase"/>
</dbReference>
<dbReference type="Gene3D" id="3.30.70.270">
    <property type="match status" value="1"/>
</dbReference>
<protein>
    <submittedName>
        <fullName evidence="3">GGDEF domain-containing protein</fullName>
    </submittedName>
</protein>
<dbReference type="SUPFAM" id="SSF55073">
    <property type="entry name" value="Nucleotide cyclase"/>
    <property type="match status" value="1"/>
</dbReference>
<feature type="domain" description="GGDEF" evidence="2">
    <location>
        <begin position="176"/>
        <end position="308"/>
    </location>
</feature>
<dbReference type="PANTHER" id="PTHR33121">
    <property type="entry name" value="CYCLIC DI-GMP PHOSPHODIESTERASE PDEF"/>
    <property type="match status" value="1"/>
</dbReference>
<dbReference type="Proteomes" id="UP001174419">
    <property type="component" value="Unassembled WGS sequence"/>
</dbReference>
<dbReference type="EMBL" id="JACANG010000035">
    <property type="protein sequence ID" value="MDM1719969.1"/>
    <property type="molecule type" value="Genomic_DNA"/>
</dbReference>
<keyword evidence="1" id="KW-0812">Transmembrane</keyword>
<name>A0AB35M3A1_9GAMM</name>
<feature type="transmembrane region" description="Helical" evidence="1">
    <location>
        <begin position="72"/>
        <end position="88"/>
    </location>
</feature>
<organism evidence="3 4">
    <name type="scientific">Acinetobacter towneri</name>
    <dbReference type="NCBI Taxonomy" id="202956"/>
    <lineage>
        <taxon>Bacteria</taxon>
        <taxon>Pseudomonadati</taxon>
        <taxon>Pseudomonadota</taxon>
        <taxon>Gammaproteobacteria</taxon>
        <taxon>Moraxellales</taxon>
        <taxon>Moraxellaceae</taxon>
        <taxon>Acinetobacter</taxon>
    </lineage>
</organism>
<keyword evidence="1" id="KW-0472">Membrane</keyword>
<dbReference type="SMART" id="SM00267">
    <property type="entry name" value="GGDEF"/>
    <property type="match status" value="1"/>
</dbReference>
<evidence type="ECO:0000313" key="3">
    <source>
        <dbReference type="EMBL" id="MDM1719969.1"/>
    </source>
</evidence>
<keyword evidence="1" id="KW-1133">Transmembrane helix</keyword>
<dbReference type="InterPro" id="IPR050706">
    <property type="entry name" value="Cyclic-di-GMP_PDE-like"/>
</dbReference>
<reference evidence="3" key="2">
    <citation type="journal article" date="2022" name="Sci. Total Environ.">
        <title>Prevalence, transmission, and molecular epidemiology of tet(X)-positive bacteria among humans, animals, and environmental niches in China: An epidemiological, and genomic-based study.</title>
        <authorList>
            <person name="Dong N."/>
            <person name="Zeng Y."/>
            <person name="Cai C."/>
            <person name="Sun C."/>
            <person name="Lu J."/>
            <person name="Liu C."/>
            <person name="Zhou H."/>
            <person name="Sun Q."/>
            <person name="Shu L."/>
            <person name="Wang H."/>
            <person name="Wang Y."/>
            <person name="Wang S."/>
            <person name="Wu C."/>
            <person name="Chan E.W."/>
            <person name="Chen G."/>
            <person name="Shen Z."/>
            <person name="Chen S."/>
            <person name="Zhang R."/>
        </authorList>
    </citation>
    <scope>NUCLEOTIDE SEQUENCE</scope>
    <source>
        <strain evidence="3">DF49-4</strain>
    </source>
</reference>
<proteinExistence type="predicted"/>
<sequence length="308" mass="36016">MLKPFLHYPRYFLLIITVALICLALFIFFGSFKTQNEIQVIDILGEGLACILVLLWIYLILKSRPRGYVTRYFYCGLVCVFLALWMDVLDEFISIPDALIWDDLLESFTTPIGFIVLTAAMINWHKEQLVLSKKLQTKEHVFRDHRLFDAITPLADAQYFKQQLQYEISQRNNSEKNIHLMMINLKNLTLINRQFGFESGNQVLSMIAQTISMNIRPCDLVCRLAGDKFILMLLDLTEIQVEIMASELQKCIQSQIFYTSEDFHKFKIDCSYSISQVHQENPDVEIQKLYKQIKNQQHRKLNNVKVSV</sequence>
<dbReference type="Pfam" id="PF00990">
    <property type="entry name" value="GGDEF"/>
    <property type="match status" value="1"/>
</dbReference>
<reference evidence="3" key="1">
    <citation type="submission" date="2020-06" db="EMBL/GenBank/DDBJ databases">
        <authorList>
            <person name="Dong N."/>
        </authorList>
    </citation>
    <scope>NUCLEOTIDE SEQUENCE</scope>
    <source>
        <strain evidence="3">DF49-4</strain>
    </source>
</reference>
<evidence type="ECO:0000313" key="4">
    <source>
        <dbReference type="Proteomes" id="UP001174419"/>
    </source>
</evidence>
<comment type="caution">
    <text evidence="3">The sequence shown here is derived from an EMBL/GenBank/DDBJ whole genome shotgun (WGS) entry which is preliminary data.</text>
</comment>
<dbReference type="GO" id="GO:0071111">
    <property type="term" value="F:cyclic-guanylate-specific phosphodiesterase activity"/>
    <property type="evidence" value="ECO:0007669"/>
    <property type="project" value="InterPro"/>
</dbReference>
<feature type="transmembrane region" description="Helical" evidence="1">
    <location>
        <begin position="12"/>
        <end position="32"/>
    </location>
</feature>
<dbReference type="InterPro" id="IPR029787">
    <property type="entry name" value="Nucleotide_cyclase"/>
</dbReference>
<evidence type="ECO:0000259" key="2">
    <source>
        <dbReference type="PROSITE" id="PS50887"/>
    </source>
</evidence>